<evidence type="ECO:0000313" key="1">
    <source>
        <dbReference type="EMBL" id="KAJ7409398.1"/>
    </source>
</evidence>
<name>A0ABQ9CUD7_9PASS</name>
<gene>
    <name evidence="1" type="ORF">WISP_114124</name>
</gene>
<accession>A0ABQ9CUD7</accession>
<dbReference type="EMBL" id="WHWB01034471">
    <property type="protein sequence ID" value="KAJ7409398.1"/>
    <property type="molecule type" value="Genomic_DNA"/>
</dbReference>
<evidence type="ECO:0000313" key="2">
    <source>
        <dbReference type="Proteomes" id="UP001145742"/>
    </source>
</evidence>
<protein>
    <submittedName>
        <fullName evidence="1">Uncharacterized protein</fullName>
    </submittedName>
</protein>
<keyword evidence="2" id="KW-1185">Reference proteome</keyword>
<sequence>MRNTLGFEQRYWEFRNVRRCSNSSLESDDEPPCAEEIDYNTDSSVDGEEDFSELDQEIQECLSWVEGKTEDEGATTEQTCSSRALRRLYISSQPVPNSTTLPLGSTALGLYNGFESSPV</sequence>
<proteinExistence type="predicted"/>
<dbReference type="Proteomes" id="UP001145742">
    <property type="component" value="Unassembled WGS sequence"/>
</dbReference>
<organism evidence="1 2">
    <name type="scientific">Willisornis vidua</name>
    <name type="common">Xingu scale-backed antbird</name>
    <dbReference type="NCBI Taxonomy" id="1566151"/>
    <lineage>
        <taxon>Eukaryota</taxon>
        <taxon>Metazoa</taxon>
        <taxon>Chordata</taxon>
        <taxon>Craniata</taxon>
        <taxon>Vertebrata</taxon>
        <taxon>Euteleostomi</taxon>
        <taxon>Archelosauria</taxon>
        <taxon>Archosauria</taxon>
        <taxon>Dinosauria</taxon>
        <taxon>Saurischia</taxon>
        <taxon>Theropoda</taxon>
        <taxon>Coelurosauria</taxon>
        <taxon>Aves</taxon>
        <taxon>Neognathae</taxon>
        <taxon>Neoaves</taxon>
        <taxon>Telluraves</taxon>
        <taxon>Australaves</taxon>
        <taxon>Passeriformes</taxon>
        <taxon>Thamnophilidae</taxon>
        <taxon>Willisornis</taxon>
    </lineage>
</organism>
<reference evidence="1" key="1">
    <citation type="submission" date="2019-10" db="EMBL/GenBank/DDBJ databases">
        <authorList>
            <person name="Soares A.E.R."/>
            <person name="Aleixo A."/>
            <person name="Schneider P."/>
            <person name="Miyaki C.Y."/>
            <person name="Schneider M.P."/>
            <person name="Mello C."/>
            <person name="Vasconcelos A.T.R."/>
        </authorList>
    </citation>
    <scope>NUCLEOTIDE SEQUENCE</scope>
    <source>
        <tissue evidence="1">Muscle</tissue>
    </source>
</reference>
<comment type="caution">
    <text evidence="1">The sequence shown here is derived from an EMBL/GenBank/DDBJ whole genome shotgun (WGS) entry which is preliminary data.</text>
</comment>